<feature type="transmembrane region" description="Helical" evidence="1">
    <location>
        <begin position="81"/>
        <end position="99"/>
    </location>
</feature>
<keyword evidence="1" id="KW-0812">Transmembrane</keyword>
<evidence type="ECO:0000313" key="5">
    <source>
        <dbReference type="Proteomes" id="UP001288320"/>
    </source>
</evidence>
<name>A0AAW9HLI2_9ACTO</name>
<evidence type="ECO:0000313" key="2">
    <source>
        <dbReference type="EMBL" id="MDY5141426.1"/>
    </source>
</evidence>
<comment type="caution">
    <text evidence="2">The sequence shown here is derived from an EMBL/GenBank/DDBJ whole genome shotgun (WGS) entry which is preliminary data.</text>
</comment>
<accession>A0AAW9HLI2</accession>
<dbReference type="EMBL" id="JAWNFY010000004">
    <property type="protein sequence ID" value="MDY5145765.1"/>
    <property type="molecule type" value="Genomic_DNA"/>
</dbReference>
<dbReference type="RefSeq" id="WP_087069949.1">
    <property type="nucleotide sequence ID" value="NZ_CAUPFC010000017.1"/>
</dbReference>
<keyword evidence="1" id="KW-1133">Transmembrane helix</keyword>
<protein>
    <recommendedName>
        <fullName evidence="6">DUF1109 domain-containing protein</fullName>
    </recommendedName>
</protein>
<dbReference type="AlphaFoldDB" id="A0AAW9HLI2"/>
<feature type="transmembrane region" description="Helical" evidence="1">
    <location>
        <begin position="17"/>
        <end position="35"/>
    </location>
</feature>
<evidence type="ECO:0000313" key="3">
    <source>
        <dbReference type="EMBL" id="MDY5145765.1"/>
    </source>
</evidence>
<dbReference type="GeneID" id="92813530"/>
<keyword evidence="4" id="KW-1185">Reference proteome</keyword>
<keyword evidence="1" id="KW-0472">Membrane</keyword>
<dbReference type="EMBL" id="JAWNFV010000024">
    <property type="protein sequence ID" value="MDY5141426.1"/>
    <property type="molecule type" value="Genomic_DNA"/>
</dbReference>
<gene>
    <name evidence="2" type="ORF">R6G74_08925</name>
    <name evidence="3" type="ORF">R6P33_01840</name>
</gene>
<organism evidence="2 5">
    <name type="scientific">Actinotignum timonense</name>
    <dbReference type="NCBI Taxonomy" id="1870995"/>
    <lineage>
        <taxon>Bacteria</taxon>
        <taxon>Bacillati</taxon>
        <taxon>Actinomycetota</taxon>
        <taxon>Actinomycetes</taxon>
        <taxon>Actinomycetales</taxon>
        <taxon>Actinomycetaceae</taxon>
        <taxon>Actinotignum</taxon>
    </lineage>
</organism>
<proteinExistence type="predicted"/>
<evidence type="ECO:0000256" key="1">
    <source>
        <dbReference type="SAM" id="Phobius"/>
    </source>
</evidence>
<dbReference type="Proteomes" id="UP001288320">
    <property type="component" value="Unassembled WGS sequence"/>
</dbReference>
<evidence type="ECO:0000313" key="4">
    <source>
        <dbReference type="Proteomes" id="UP001284901"/>
    </source>
</evidence>
<evidence type="ECO:0008006" key="6">
    <source>
        <dbReference type="Google" id="ProtNLM"/>
    </source>
</evidence>
<feature type="transmembrane region" description="Helical" evidence="1">
    <location>
        <begin position="41"/>
        <end position="61"/>
    </location>
</feature>
<dbReference type="Proteomes" id="UP001284901">
    <property type="component" value="Unassembled WGS sequence"/>
</dbReference>
<sequence>MSTTQSQPGLRETATRLLPALGFGLILGALALLWMNDWHGTLYIALIVIGTLTVLGGIIYLRYRYLHTAAAHDHPLRPLTATLTGIALFLGGTLLPTLLNPPQAVRIVTTQIKDWGGGPLRSYFTGGAEDLSVAVVDIEKEAGTTQAFRALVRERRLEIDVPVGEHNNAAVTYSWALPRDTTPYGFAASRPFRFERIPTFDYTQLEAALFTRATTLVRERAAQIGLTAEQLESAEVFVRVKSAAAELPECEGTCPAPEDLIYTGWLHAGGKAGHVMIDARGTVLGEDWSQFGE</sequence>
<reference evidence="2 4" key="1">
    <citation type="submission" date="2023-10" db="EMBL/GenBank/DDBJ databases">
        <title>Whole Genome based description of the genera Actinobaculum and Actinotignum reveals a complex phylogenetic relationship within the species included in the genus Actinotignum.</title>
        <authorList>
            <person name="Jensen C.S."/>
            <person name="Dargis R."/>
            <person name="Kemp M."/>
            <person name="Christensen J.J."/>
        </authorList>
    </citation>
    <scope>NUCLEOTIDE SEQUENCE</scope>
    <source>
        <strain evidence="3 4">SLA_B089</strain>
        <strain evidence="2">SLA_B245</strain>
    </source>
</reference>